<evidence type="ECO:0000313" key="2">
    <source>
        <dbReference type="Proteomes" id="UP000829447"/>
    </source>
</evidence>
<reference evidence="1 2" key="1">
    <citation type="journal article" date="2022" name="bioRxiv">
        <title>An ancient truncated duplication of the anti-Mullerian hormone receptor type 2 gene is a potential conserved master sex determinant in the Pangasiidae catfish family.</title>
        <authorList>
            <person name="Wen M."/>
            <person name="Pan Q."/>
            <person name="Jouanno E."/>
            <person name="Montfort J."/>
            <person name="Zahm M."/>
            <person name="Cabau C."/>
            <person name="Klopp C."/>
            <person name="Iampietro C."/>
            <person name="Roques C."/>
            <person name="Bouchez O."/>
            <person name="Castinel A."/>
            <person name="Donnadieu C."/>
            <person name="Parrinello H."/>
            <person name="Poncet C."/>
            <person name="Belmonte E."/>
            <person name="Gautier V."/>
            <person name="Avarre J.-C."/>
            <person name="Dugue R."/>
            <person name="Gustiano R."/>
            <person name="Ha T.T.T."/>
            <person name="Campet M."/>
            <person name="Sriphairoj K."/>
            <person name="Ribolli J."/>
            <person name="de Almeida F.L."/>
            <person name="Desvignes T."/>
            <person name="Postlethwait J.H."/>
            <person name="Bucao C.F."/>
            <person name="Robinson-Rechavi M."/>
            <person name="Bobe J."/>
            <person name="Herpin A."/>
            <person name="Guiguen Y."/>
        </authorList>
    </citation>
    <scope>NUCLEOTIDE SEQUENCE [LARGE SCALE GENOMIC DNA]</scope>
    <source>
        <strain evidence="1">YG-Dec2019</strain>
    </source>
</reference>
<keyword evidence="2" id="KW-1185">Reference proteome</keyword>
<dbReference type="EMBL" id="CM040454">
    <property type="protein sequence ID" value="MCI4374782.1"/>
    <property type="molecule type" value="Genomic_DNA"/>
</dbReference>
<sequence length="107" mass="12221">MARFSLWVAALGLVCLIAVVTSDNDPQTESDASICAQFLDDGSTMSIARVFDMIEIKLKSYVPDMGTEMMRDFMKYADNDRDDRLNQSECQSLINYLKNRTPARRRK</sequence>
<name>A0ACC5W6T6_PANGG</name>
<accession>A0ACC5W6T6</accession>
<comment type="caution">
    <text evidence="1">The sequence shown here is derived from an EMBL/GenBank/DDBJ whole genome shotgun (WGS) entry which is preliminary data.</text>
</comment>
<evidence type="ECO:0000313" key="1">
    <source>
        <dbReference type="EMBL" id="MCI4374782.1"/>
    </source>
</evidence>
<proteinExistence type="predicted"/>
<organism evidence="1 2">
    <name type="scientific">Pangasianodon gigas</name>
    <name type="common">Mekong giant catfish</name>
    <name type="synonym">Pangasius gigas</name>
    <dbReference type="NCBI Taxonomy" id="30993"/>
    <lineage>
        <taxon>Eukaryota</taxon>
        <taxon>Metazoa</taxon>
        <taxon>Chordata</taxon>
        <taxon>Craniata</taxon>
        <taxon>Vertebrata</taxon>
        <taxon>Euteleostomi</taxon>
        <taxon>Actinopterygii</taxon>
        <taxon>Neopterygii</taxon>
        <taxon>Teleostei</taxon>
        <taxon>Ostariophysi</taxon>
        <taxon>Siluriformes</taxon>
        <taxon>Pangasiidae</taxon>
        <taxon>Pangasianodon</taxon>
    </lineage>
</organism>
<protein>
    <submittedName>
        <fullName evidence="1">Uncharacterized protein</fullName>
    </submittedName>
</protein>
<dbReference type="Proteomes" id="UP000829447">
    <property type="component" value="Linkage Group LG1"/>
</dbReference>
<gene>
    <name evidence="1" type="ORF">PGIGA_G00009930</name>
</gene>